<comment type="caution">
    <text evidence="1">The sequence shown here is derived from an EMBL/GenBank/DDBJ whole genome shotgun (WGS) entry which is preliminary data.</text>
</comment>
<protein>
    <submittedName>
        <fullName evidence="1">Zinc finger BED domain-containing protein 5</fullName>
    </submittedName>
</protein>
<organism evidence="1 2">
    <name type="scientific">Trichonephila clavipes</name>
    <name type="common">Golden silk orbweaver</name>
    <name type="synonym">Nephila clavipes</name>
    <dbReference type="NCBI Taxonomy" id="2585209"/>
    <lineage>
        <taxon>Eukaryota</taxon>
        <taxon>Metazoa</taxon>
        <taxon>Ecdysozoa</taxon>
        <taxon>Arthropoda</taxon>
        <taxon>Chelicerata</taxon>
        <taxon>Arachnida</taxon>
        <taxon>Araneae</taxon>
        <taxon>Araneomorphae</taxon>
        <taxon>Entelegynae</taxon>
        <taxon>Araneoidea</taxon>
        <taxon>Nephilidae</taxon>
        <taxon>Trichonephila</taxon>
    </lineage>
</organism>
<dbReference type="EMBL" id="BMAU01021305">
    <property type="protein sequence ID" value="GFY11427.1"/>
    <property type="molecule type" value="Genomic_DNA"/>
</dbReference>
<keyword evidence="2" id="KW-1185">Reference proteome</keyword>
<name>A0A8X6SLU3_TRICX</name>
<evidence type="ECO:0000313" key="1">
    <source>
        <dbReference type="EMBL" id="GFY11427.1"/>
    </source>
</evidence>
<dbReference type="AlphaFoldDB" id="A0A8X6SLU3"/>
<dbReference type="PANTHER" id="PTHR45913">
    <property type="entry name" value="EPM2A-INTERACTING PROTEIN 1"/>
    <property type="match status" value="1"/>
</dbReference>
<sequence>MFENANKCVKTYKTEEQHVEVVYKTIEYHLAMLGKKFKKYFFAEDNLIASYEWVRDPFQNTPEGLSTTEEEIFIDFTSSGETKRQFCNKTLFQFWAEVDDEFSELKTKAFRILLPFSTSHLCETGFSAMAALKTKYRSQLNIEKELRVSISNTKPSFENLSSARQAHGSH</sequence>
<dbReference type="Proteomes" id="UP000887159">
    <property type="component" value="Unassembled WGS sequence"/>
</dbReference>
<accession>A0A8X6SLU3</accession>
<gene>
    <name evidence="1" type="primary">ZBED5</name>
    <name evidence="1" type="ORF">TNCV_3182691</name>
</gene>
<evidence type="ECO:0000313" key="2">
    <source>
        <dbReference type="Proteomes" id="UP000887159"/>
    </source>
</evidence>
<reference evidence="1" key="1">
    <citation type="submission" date="2020-08" db="EMBL/GenBank/DDBJ databases">
        <title>Multicomponent nature underlies the extraordinary mechanical properties of spider dragline silk.</title>
        <authorList>
            <person name="Kono N."/>
            <person name="Nakamura H."/>
            <person name="Mori M."/>
            <person name="Yoshida Y."/>
            <person name="Ohtoshi R."/>
            <person name="Malay A.D."/>
            <person name="Moran D.A.P."/>
            <person name="Tomita M."/>
            <person name="Numata K."/>
            <person name="Arakawa K."/>
        </authorList>
    </citation>
    <scope>NUCLEOTIDE SEQUENCE</scope>
</reference>
<dbReference type="PANTHER" id="PTHR45913:SF19">
    <property type="entry name" value="LOW QUALITY PROTEIN: ZINC FINGER BED DOMAIN-CONTAINING PROTEIN 5-LIKE"/>
    <property type="match status" value="1"/>
</dbReference>
<proteinExistence type="predicted"/>